<dbReference type="PANTHER" id="PTHR12411">
    <property type="entry name" value="CYSTEINE PROTEASE FAMILY C1-RELATED"/>
    <property type="match status" value="1"/>
</dbReference>
<dbReference type="BioGRID-ORCS" id="218275">
    <property type="hits" value="0 hits in 76 CRISPR screens"/>
</dbReference>
<reference evidence="12" key="8">
    <citation type="journal article" date="2005" name="Science">
        <title>Antisense Transcription in the Mammalian Transcriptome.</title>
        <authorList>
            <consortium name="RIKEN Genome Exploration Research Group and Genome Science Group (Genome Network Project Core Group) and the FANTOM Consortium"/>
        </authorList>
    </citation>
    <scope>NUCLEOTIDE SEQUENCE</scope>
    <source>
        <strain evidence="12">C57BL/6J</strain>
    </source>
</reference>
<dbReference type="PROSITE" id="PS00139">
    <property type="entry name" value="THIOL_PROTEASE_CYS"/>
    <property type="match status" value="1"/>
</dbReference>
<keyword evidence="6" id="KW-0865">Zymogen</keyword>
<dbReference type="MEROPS" id="C01.069"/>
<dbReference type="OrthoDB" id="10253408at2759"/>
<evidence type="ECO:0000256" key="5">
    <source>
        <dbReference type="ARBA" id="ARBA00022807"/>
    </source>
</evidence>
<reference evidence="12" key="5">
    <citation type="journal article" date="2002" name="Nature">
        <title>Analysis of the mouse transcriptome based on functional annotation of 60,770 full-length cDNAs.</title>
        <authorList>
            <consortium name="The FANTOM Consortium and the RIKEN Genome Exploration Research Group Phase I and II Team"/>
        </authorList>
    </citation>
    <scope>NUCLEOTIDE SEQUENCE</scope>
    <source>
        <strain evidence="12">C57BL/6J</strain>
    </source>
</reference>
<comment type="similarity">
    <text evidence="2">Belongs to the peptidase C1 family.</text>
</comment>
<dbReference type="PROSITE" id="PS00639">
    <property type="entry name" value="THIOL_PROTEASE_HIS"/>
    <property type="match status" value="1"/>
</dbReference>
<keyword evidence="5" id="KW-0788">Thiol protease</keyword>
<evidence type="ECO:0000313" key="12">
    <source>
        <dbReference type="EMBL" id="BAE26509.1"/>
    </source>
</evidence>
<reference evidence="12" key="7">
    <citation type="journal article" date="2005" name="Science">
        <title>The Transcriptional Landscape of the Mammalian Genome.</title>
        <authorList>
            <consortium name="The FANTOM Consortium"/>
            <consortium name="Riken Genome Exploration Research Group and Genome Science Group (Genome Network Project Core Group)"/>
        </authorList>
    </citation>
    <scope>NUCLEOTIDE SEQUENCE</scope>
    <source>
        <strain evidence="12">C57BL/6J</strain>
    </source>
</reference>
<dbReference type="InterPro" id="IPR000668">
    <property type="entry name" value="Peptidase_C1A_C"/>
</dbReference>
<keyword evidence="9" id="KW-0732">Signal</keyword>
<evidence type="ECO:0000256" key="8">
    <source>
        <dbReference type="ARBA" id="ARBA00023228"/>
    </source>
</evidence>
<dbReference type="SMART" id="SM00645">
    <property type="entry name" value="Pept_C1"/>
    <property type="match status" value="1"/>
</dbReference>
<keyword evidence="4" id="KW-0378">Hydrolase</keyword>
<dbReference type="SMART" id="SM00848">
    <property type="entry name" value="Inhibitor_I29"/>
    <property type="match status" value="1"/>
</dbReference>
<evidence type="ECO:0000256" key="4">
    <source>
        <dbReference type="ARBA" id="ARBA00022801"/>
    </source>
</evidence>
<dbReference type="AlphaFoldDB" id="Q3ULD9"/>
<sequence length="338" mass="37971">MYIPGFGSMTPVFLLATLCLGVVSAAPAHDPSLDAVWEEWKTKHRKTYNMNEEAQKRAVWENNMKMIGLHNEDYLKGKHGFNLEMNAFGDLTNTEFRELMTGFQSMGHKEMTIFQEPLLGDVPKSVDWRDHGYVTPVKDQGHCGSCWAFSAVGSLEGQIFRKTGKLVPLSEQNLMDCSWSYGNVGCNGGLMELAFQYVKENRGLDTRESYAYEAWDGPCRYDPKYSAVNITGFVKVPLSEDALMNAVASVGPVSVGIDTHHHSFRFYRGGTYYEPDCSSTNLDHAVLVVGYGEESDGRKYWLVKNSWGEDWGMDGYIKMAKDRDNNCGIATYAIYPTV</sequence>
<dbReference type="Gene3D" id="3.90.70.10">
    <property type="entry name" value="Cysteine proteinases"/>
    <property type="match status" value="1"/>
</dbReference>
<accession>Q3ULD9</accession>
<evidence type="ECO:0000256" key="9">
    <source>
        <dbReference type="SAM" id="SignalP"/>
    </source>
</evidence>
<dbReference type="PhylomeDB" id="Q3ULD9"/>
<keyword evidence="8" id="KW-0458">Lysosome</keyword>
<reference evidence="12" key="6">
    <citation type="submission" date="2004-03" db="EMBL/GenBank/DDBJ databases">
        <authorList>
            <person name="Arakawa T."/>
            <person name="Carninci P."/>
            <person name="Fukuda S."/>
            <person name="Hashizume W."/>
            <person name="Hayashida K."/>
            <person name="Hori F."/>
            <person name="Iida J."/>
            <person name="Imamura K."/>
            <person name="Imotani K."/>
            <person name="Itoh M."/>
            <person name="Kanagawa S."/>
            <person name="Kawai J."/>
            <person name="Kojima M."/>
            <person name="Konno H."/>
            <person name="Murata M."/>
            <person name="Nakamura M."/>
            <person name="Ninomiya N."/>
            <person name="Nishiyori H."/>
            <person name="Nomura K."/>
            <person name="Ohno M."/>
            <person name="Sakazume N."/>
            <person name="Sano H."/>
            <person name="Sasaki D."/>
            <person name="Shibata K."/>
            <person name="Shiraki T."/>
            <person name="Tagami M."/>
            <person name="Tagami Y."/>
            <person name="Waki K."/>
            <person name="Watahiki A."/>
            <person name="Muramatsu M."/>
            <person name="Hayashizaki Y."/>
        </authorList>
    </citation>
    <scope>NUCLEOTIDE SEQUENCE</scope>
    <source>
        <strain evidence="12">C57BL/6J</strain>
    </source>
</reference>
<dbReference type="DNASU" id="218275"/>
<reference evidence="12" key="2">
    <citation type="journal article" date="2000" name="Genome Res.">
        <title>Normalization and subtraction of cap-trapper-selected cDNAs to prepare full-length cDNA libraries for rapid discovery of new genes.</title>
        <authorList>
            <person name="Carninci P."/>
            <person name="Shibata Y."/>
            <person name="Hayatsu N."/>
            <person name="Sugahara Y."/>
            <person name="Shibata K."/>
            <person name="Itoh M."/>
            <person name="Konno H."/>
            <person name="Okazaki Y."/>
            <person name="Muramatsu M."/>
            <person name="Hayashizaki Y."/>
        </authorList>
    </citation>
    <scope>NUCLEOTIDE SEQUENCE</scope>
    <source>
        <strain evidence="12">C57BL/6J</strain>
    </source>
</reference>
<dbReference type="InterPro" id="IPR038765">
    <property type="entry name" value="Papain-like_cys_pep_sf"/>
</dbReference>
<dbReference type="Pfam" id="PF08246">
    <property type="entry name" value="Inhibitor_I29"/>
    <property type="match status" value="1"/>
</dbReference>
<dbReference type="RefSeq" id="NP_954599.2">
    <property type="nucleotide sequence ID" value="NM_199148.2"/>
</dbReference>
<dbReference type="InterPro" id="IPR025660">
    <property type="entry name" value="Pept_his_AS"/>
</dbReference>
<name>Q3ULD9_MOUSE</name>
<dbReference type="InterPro" id="IPR013128">
    <property type="entry name" value="Peptidase_C1A"/>
</dbReference>
<feature type="domain" description="Cathepsin propeptide inhibitor" evidence="11">
    <location>
        <begin position="37"/>
        <end position="96"/>
    </location>
</feature>
<dbReference type="Pfam" id="PF00112">
    <property type="entry name" value="Peptidase_C1"/>
    <property type="match status" value="1"/>
</dbReference>
<dbReference type="InterPro" id="IPR000169">
    <property type="entry name" value="Pept_cys_AS"/>
</dbReference>
<feature type="domain" description="Peptidase C1A papain C-terminal" evidence="10">
    <location>
        <begin position="122"/>
        <end position="337"/>
    </location>
</feature>
<protein>
    <recommendedName>
        <fullName evidence="14">Cathepsin L1-like</fullName>
    </recommendedName>
</protein>
<dbReference type="GO" id="GO:0005764">
    <property type="term" value="C:lysosome"/>
    <property type="evidence" value="ECO:0007669"/>
    <property type="project" value="UniProtKB-SubCell"/>
</dbReference>
<evidence type="ECO:0000259" key="11">
    <source>
        <dbReference type="SMART" id="SM00848"/>
    </source>
</evidence>
<feature type="chain" id="PRO_5018669853" description="Cathepsin L1-like" evidence="9">
    <location>
        <begin position="26"/>
        <end position="338"/>
    </location>
</feature>
<evidence type="ECO:0000256" key="6">
    <source>
        <dbReference type="ARBA" id="ARBA00023145"/>
    </source>
</evidence>
<dbReference type="AGR" id="MGI:2682300"/>
<evidence type="ECO:0000313" key="13">
    <source>
        <dbReference type="MGI" id="MGI:2682300"/>
    </source>
</evidence>
<reference evidence="12" key="3">
    <citation type="journal article" date="2000" name="Genome Res.">
        <title>RIKEN integrated sequence analysis (RISA) system--384-format sequencing pipeline with 384 multicapillary sequencer.</title>
        <authorList>
            <person name="Shibata K."/>
            <person name="Itoh M."/>
            <person name="Aizawa K."/>
            <person name="Nagaoka S."/>
            <person name="Sasaki N."/>
            <person name="Carninci P."/>
            <person name="Konno H."/>
            <person name="Akiyama J."/>
            <person name="Nishi K."/>
            <person name="Kitsunai T."/>
            <person name="Tashiro H."/>
            <person name="Itoh M."/>
            <person name="Sumi N."/>
            <person name="Ishii Y."/>
            <person name="Nakamura S."/>
            <person name="Hazama M."/>
            <person name="Nishine T."/>
            <person name="Harada A."/>
            <person name="Yamamoto R."/>
            <person name="Matsumoto H."/>
            <person name="Sakaguchi S."/>
            <person name="Ikegami T."/>
            <person name="Kashiwagi K."/>
            <person name="Fujiwake S."/>
            <person name="Inoue K."/>
            <person name="Togawa Y."/>
            <person name="Izawa M."/>
            <person name="Ohara E."/>
            <person name="Watahiki M."/>
            <person name="Yoneda Y."/>
            <person name="Ishikawa T."/>
            <person name="Ozawa K."/>
            <person name="Tanaka T."/>
            <person name="Matsuura S."/>
            <person name="Kawai J."/>
            <person name="Okazaki Y."/>
            <person name="Muramatsu M."/>
            <person name="Inoue Y."/>
            <person name="Kira A."/>
            <person name="Hayashizaki Y."/>
        </authorList>
    </citation>
    <scope>NUCLEOTIDE SEQUENCE</scope>
    <source>
        <strain evidence="12">C57BL/6J</strain>
    </source>
</reference>
<comment type="subcellular location">
    <subcellularLocation>
        <location evidence="1">Lysosome</location>
    </subcellularLocation>
</comment>
<organism evidence="12">
    <name type="scientific">Mus musculus</name>
    <name type="common">Mouse</name>
    <dbReference type="NCBI Taxonomy" id="10090"/>
    <lineage>
        <taxon>Eukaryota</taxon>
        <taxon>Metazoa</taxon>
        <taxon>Chordata</taxon>
        <taxon>Craniata</taxon>
        <taxon>Vertebrata</taxon>
        <taxon>Euteleostomi</taxon>
        <taxon>Mammalia</taxon>
        <taxon>Eutheria</taxon>
        <taxon>Euarchontoglires</taxon>
        <taxon>Glires</taxon>
        <taxon>Rodentia</taxon>
        <taxon>Myomorpha</taxon>
        <taxon>Muroidea</taxon>
        <taxon>Muridae</taxon>
        <taxon>Murinae</taxon>
        <taxon>Mus</taxon>
        <taxon>Mus</taxon>
    </lineage>
</organism>
<keyword evidence="3" id="KW-0645">Protease</keyword>
<dbReference type="KEGG" id="mmu:218275"/>
<evidence type="ECO:0000256" key="3">
    <source>
        <dbReference type="ARBA" id="ARBA00022670"/>
    </source>
</evidence>
<dbReference type="PROSITE" id="PS00640">
    <property type="entry name" value="THIOL_PROTEASE_ASN"/>
    <property type="match status" value="1"/>
</dbReference>
<feature type="signal peptide" evidence="9">
    <location>
        <begin position="1"/>
        <end position="25"/>
    </location>
</feature>
<dbReference type="InterPro" id="IPR025661">
    <property type="entry name" value="Pept_asp_AS"/>
</dbReference>
<dbReference type="CDD" id="cd02248">
    <property type="entry name" value="Peptidase_C1A"/>
    <property type="match status" value="1"/>
</dbReference>
<gene>
    <name evidence="13" type="primary">BC051665</name>
</gene>
<evidence type="ECO:0008006" key="14">
    <source>
        <dbReference type="Google" id="ProtNLM"/>
    </source>
</evidence>
<dbReference type="FunFam" id="3.90.70.10:FF:000332">
    <property type="entry name" value="Cathepsin L1"/>
    <property type="match status" value="1"/>
</dbReference>
<evidence type="ECO:0000259" key="10">
    <source>
        <dbReference type="SMART" id="SM00645"/>
    </source>
</evidence>
<reference evidence="12" key="1">
    <citation type="journal article" date="1999" name="Methods Enzymol.">
        <title>High-efficiency full-length cDNA cloning.</title>
        <authorList>
            <person name="Carninci P."/>
            <person name="Hayashizaki Y."/>
        </authorList>
    </citation>
    <scope>NUCLEOTIDE SEQUENCE</scope>
    <source>
        <strain evidence="12">C57BL/6J</strain>
    </source>
</reference>
<evidence type="ECO:0000256" key="7">
    <source>
        <dbReference type="ARBA" id="ARBA00023157"/>
    </source>
</evidence>
<dbReference type="SUPFAM" id="SSF54001">
    <property type="entry name" value="Cysteine proteinases"/>
    <property type="match status" value="1"/>
</dbReference>
<dbReference type="InterPro" id="IPR013201">
    <property type="entry name" value="Prot_inhib_I29"/>
</dbReference>
<dbReference type="EMBL" id="AK145559">
    <property type="protein sequence ID" value="BAE26509.1"/>
    <property type="molecule type" value="mRNA"/>
</dbReference>
<evidence type="ECO:0000256" key="2">
    <source>
        <dbReference type="ARBA" id="ARBA00008455"/>
    </source>
</evidence>
<evidence type="ECO:0000256" key="1">
    <source>
        <dbReference type="ARBA" id="ARBA00004371"/>
    </source>
</evidence>
<proteinExistence type="evidence at transcript level"/>
<dbReference type="MGI" id="MGI:2682300">
    <property type="gene designation" value="BC051665"/>
</dbReference>
<dbReference type="GO" id="GO:0006508">
    <property type="term" value="P:proteolysis"/>
    <property type="evidence" value="ECO:0007669"/>
    <property type="project" value="UniProtKB-KW"/>
</dbReference>
<keyword evidence="7" id="KW-1015">Disulfide bond</keyword>
<dbReference type="GeneID" id="218275"/>
<dbReference type="InterPro" id="IPR039417">
    <property type="entry name" value="Peptidase_C1A_papain-like"/>
</dbReference>
<reference evidence="12" key="4">
    <citation type="journal article" date="2001" name="Nature">
        <title>Functional annotation of a full-length mouse cDNA collection.</title>
        <authorList>
            <consortium name="The RIKEN Genome Exploration Research Group Phase II Team and the FANTOM Consortium"/>
        </authorList>
    </citation>
    <scope>NUCLEOTIDE SEQUENCE</scope>
    <source>
        <strain evidence="12">C57BL/6J</strain>
    </source>
</reference>
<dbReference type="GO" id="GO:0008234">
    <property type="term" value="F:cysteine-type peptidase activity"/>
    <property type="evidence" value="ECO:0007669"/>
    <property type="project" value="UniProtKB-KW"/>
</dbReference>
<dbReference type="PRINTS" id="PR00705">
    <property type="entry name" value="PAPAIN"/>
</dbReference>